<dbReference type="VEuPathDB" id="FungiDB:LEMA_P049710.1"/>
<protein>
    <submittedName>
        <fullName evidence="2">Predicted protein</fullName>
    </submittedName>
</protein>
<organism evidence="3">
    <name type="scientific">Leptosphaeria maculans (strain JN3 / isolate v23.1.3 / race Av1-4-5-6-7-8)</name>
    <name type="common">Blackleg fungus</name>
    <name type="synonym">Phoma lingam</name>
    <dbReference type="NCBI Taxonomy" id="985895"/>
    <lineage>
        <taxon>Eukaryota</taxon>
        <taxon>Fungi</taxon>
        <taxon>Dikarya</taxon>
        <taxon>Ascomycota</taxon>
        <taxon>Pezizomycotina</taxon>
        <taxon>Dothideomycetes</taxon>
        <taxon>Pleosporomycetidae</taxon>
        <taxon>Pleosporales</taxon>
        <taxon>Pleosporineae</taxon>
        <taxon>Leptosphaeriaceae</taxon>
        <taxon>Plenodomus</taxon>
        <taxon>Plenodomus lingam/Leptosphaeria maculans species complex</taxon>
    </lineage>
</organism>
<keyword evidence="3" id="KW-1185">Reference proteome</keyword>
<dbReference type="Proteomes" id="UP000002668">
    <property type="component" value="Genome"/>
</dbReference>
<dbReference type="AlphaFoldDB" id="E5R4Z2"/>
<dbReference type="EMBL" id="FP929083">
    <property type="protein sequence ID" value="CBX92265.1"/>
    <property type="molecule type" value="Genomic_DNA"/>
</dbReference>
<evidence type="ECO:0000313" key="3">
    <source>
        <dbReference type="Proteomes" id="UP000002668"/>
    </source>
</evidence>
<dbReference type="HOGENOM" id="CLU_950186_0_0_1"/>
<accession>E5R4Z2</accession>
<reference evidence="3" key="1">
    <citation type="journal article" date="2011" name="Nat. Commun.">
        <title>Effector diversification within compartments of the Leptosphaeria maculans genome affected by Repeat-Induced Point mutations.</title>
        <authorList>
            <person name="Rouxel T."/>
            <person name="Grandaubert J."/>
            <person name="Hane J.K."/>
            <person name="Hoede C."/>
            <person name="van de Wouw A.P."/>
            <person name="Couloux A."/>
            <person name="Dominguez V."/>
            <person name="Anthouard V."/>
            <person name="Bally P."/>
            <person name="Bourras S."/>
            <person name="Cozijnsen A.J."/>
            <person name="Ciuffetti L.M."/>
            <person name="Degrave A."/>
            <person name="Dilmaghani A."/>
            <person name="Duret L."/>
            <person name="Fudal I."/>
            <person name="Goodwin S.B."/>
            <person name="Gout L."/>
            <person name="Glaser N."/>
            <person name="Linglin J."/>
            <person name="Kema G.H.J."/>
            <person name="Lapalu N."/>
            <person name="Lawrence C.B."/>
            <person name="May K."/>
            <person name="Meyer M."/>
            <person name="Ollivier B."/>
            <person name="Poulain J."/>
            <person name="Schoch C.L."/>
            <person name="Simon A."/>
            <person name="Spatafora J.W."/>
            <person name="Stachowiak A."/>
            <person name="Turgeon B.G."/>
            <person name="Tyler B.M."/>
            <person name="Vincent D."/>
            <person name="Weissenbach J."/>
            <person name="Amselem J."/>
            <person name="Quesneville H."/>
            <person name="Oliver R.P."/>
            <person name="Wincker P."/>
            <person name="Balesdent M.-H."/>
            <person name="Howlett B.J."/>
        </authorList>
    </citation>
    <scope>NUCLEOTIDE SEQUENCE [LARGE SCALE GENOMIC DNA]</scope>
    <source>
        <strain evidence="3">JN3 / isolate v23.1.3 / race Av1-4-5-6-7-8</strain>
    </source>
</reference>
<feature type="region of interest" description="Disordered" evidence="1">
    <location>
        <begin position="161"/>
        <end position="227"/>
    </location>
</feature>
<dbReference type="InParanoid" id="E5R4Z2"/>
<gene>
    <name evidence="2" type="ORF">LEMA_P049710.1</name>
</gene>
<evidence type="ECO:0000256" key="1">
    <source>
        <dbReference type="SAM" id="MobiDB-lite"/>
    </source>
</evidence>
<feature type="compositionally biased region" description="Basic and acidic residues" evidence="1">
    <location>
        <begin position="169"/>
        <end position="179"/>
    </location>
</feature>
<sequence length="293" mass="32664">MFRLTREAFSGMQAKGFNAASTSHRKRQMNGRAKCMTPHQSAFTNKVSVRAIACQKTWPPVQDRYRRARSPVHSWYGISKRESLALGKDQESGTTQDFASPTCTYVLGCRADWHMDAHHHVRRTTTRDASGKDVKTDEPSILMNKVSGRYPFLKTRDLQAGQERQACAAERKEGEDTKTPTRQTGWMINHHVTPPMTRQPPATPRLGPQASTTSGDRGSSPPPPLPLTFAEFHHYRRYVITPQAAASIVAKISRYLYARADNGTPGKVPAKGAKNRRMDGLHGLIKRARGCVA</sequence>
<name>E5R4Z2_LEPMJ</name>
<evidence type="ECO:0000313" key="2">
    <source>
        <dbReference type="EMBL" id="CBX92265.1"/>
    </source>
</evidence>
<proteinExistence type="predicted"/>